<protein>
    <submittedName>
        <fullName evidence="2">Uncharacterized protein</fullName>
    </submittedName>
</protein>
<name>I2GZC3_HENB6</name>
<dbReference type="Proteomes" id="UP000002866">
    <property type="component" value="Chromosome 2"/>
</dbReference>
<reference evidence="2 3" key="1">
    <citation type="journal article" date="2011" name="Proc. Natl. Acad. Sci. U.S.A.">
        <title>Evolutionary erosion of yeast sex chromosomes by mating-type switching accidents.</title>
        <authorList>
            <person name="Gordon J.L."/>
            <person name="Armisen D."/>
            <person name="Proux-Wera E."/>
            <person name="Oheigeartaigh S.S."/>
            <person name="Byrne K.P."/>
            <person name="Wolfe K.H."/>
        </authorList>
    </citation>
    <scope>NUCLEOTIDE SEQUENCE [LARGE SCALE GENOMIC DNA]</scope>
    <source>
        <strain evidence="3">ATCC 34711 / CBS 6284 / DSM 70876 / NBRC 10599 / NRRL Y-10934 / UCD 77-7</strain>
    </source>
</reference>
<feature type="region of interest" description="Disordered" evidence="1">
    <location>
        <begin position="1"/>
        <end position="34"/>
    </location>
</feature>
<dbReference type="AlphaFoldDB" id="I2GZC3"/>
<sequence>MIFSNQQMNASTLRSKRDLIHGNPGPENWHLGGEGFSFTQPARSGMVYYVFEIRRPQTAGNTMRPGQNNNGNHQRDRDGDIEMTDSDISRTFRRTRR</sequence>
<dbReference type="RefSeq" id="XP_004178994.1">
    <property type="nucleotide sequence ID" value="XM_004178946.1"/>
</dbReference>
<feature type="compositionally biased region" description="Polar residues" evidence="1">
    <location>
        <begin position="1"/>
        <end position="13"/>
    </location>
</feature>
<dbReference type="InParanoid" id="I2GZC3"/>
<organism evidence="2 3">
    <name type="scientific">Henningerozyma blattae (strain ATCC 34711 / CBS 6284 / DSM 70876 / NBRC 10599 / NRRL Y-10934 / UCD 77-7)</name>
    <name type="common">Yeast</name>
    <name type="synonym">Tetrapisispora blattae</name>
    <dbReference type="NCBI Taxonomy" id="1071380"/>
    <lineage>
        <taxon>Eukaryota</taxon>
        <taxon>Fungi</taxon>
        <taxon>Dikarya</taxon>
        <taxon>Ascomycota</taxon>
        <taxon>Saccharomycotina</taxon>
        <taxon>Saccharomycetes</taxon>
        <taxon>Saccharomycetales</taxon>
        <taxon>Saccharomycetaceae</taxon>
        <taxon>Henningerozyma</taxon>
    </lineage>
</organism>
<accession>I2GZC3</accession>
<proteinExistence type="predicted"/>
<evidence type="ECO:0000313" key="3">
    <source>
        <dbReference type="Proteomes" id="UP000002866"/>
    </source>
</evidence>
<gene>
    <name evidence="2" type="primary">TBLA0B06520</name>
    <name evidence="2" type="ORF">TBLA_0B06520</name>
</gene>
<dbReference type="EMBL" id="HE806317">
    <property type="protein sequence ID" value="CCH59475.1"/>
    <property type="molecule type" value="Genomic_DNA"/>
</dbReference>
<dbReference type="HOGENOM" id="CLU_2348118_0_0_1"/>
<evidence type="ECO:0000313" key="2">
    <source>
        <dbReference type="EMBL" id="CCH59475.1"/>
    </source>
</evidence>
<keyword evidence="3" id="KW-1185">Reference proteome</keyword>
<feature type="region of interest" description="Disordered" evidence="1">
    <location>
        <begin position="58"/>
        <end position="97"/>
    </location>
</feature>
<dbReference type="GeneID" id="14494310"/>
<evidence type="ECO:0000256" key="1">
    <source>
        <dbReference type="SAM" id="MobiDB-lite"/>
    </source>
</evidence>
<feature type="compositionally biased region" description="Polar residues" evidence="1">
    <location>
        <begin position="58"/>
        <end position="72"/>
    </location>
</feature>
<dbReference type="KEGG" id="tbl:TBLA_0B06520"/>